<accession>A0A2U1PK89</accession>
<evidence type="ECO:0000313" key="2">
    <source>
        <dbReference type="EMBL" id="PWA86132.1"/>
    </source>
</evidence>
<evidence type="ECO:0000256" key="1">
    <source>
        <dbReference type="SAM" id="MobiDB-lite"/>
    </source>
</evidence>
<gene>
    <name evidence="2" type="ORF">CTI12_AA143370</name>
</gene>
<dbReference type="EMBL" id="PKPP01001051">
    <property type="protein sequence ID" value="PWA86132.1"/>
    <property type="molecule type" value="Genomic_DNA"/>
</dbReference>
<comment type="caution">
    <text evidence="2">The sequence shown here is derived from an EMBL/GenBank/DDBJ whole genome shotgun (WGS) entry which is preliminary data.</text>
</comment>
<dbReference type="OrthoDB" id="2448079at2759"/>
<proteinExistence type="predicted"/>
<name>A0A2U1PK89_ARTAN</name>
<sequence>MKTKKKAIRRVPPAAFLESDEVYTLPKGKQCSDVDLGTNSLQPNVDGLGVQLDSFSHGLSGLENATSDVCTGSSPTQHTTSQKRKKCDALPVNYDYGRTSGVLLHETLEAAATHTGTEHFTPISGTLANTTDECSMQETQTRGTVSLDIHPSCHPSPTPSKDKGKRKVYDTSNEEQAFAVPYGFQLFSESATEQQFLYTIDSSSRTTRRRCNPRGTPTPCIQDRVEPSSRRTWRRPTQCLPEPYNFAHGDQRLPPANNVDPCTSNSRRQPEVRIHTSSNRSQRRGAPDTYMYMGKCDRICHHCKARFCFQRTSHGLRADIVENLIEILDEHNELVQLFRTARDKMAEANIPEFKVRLFGVVGSNQPELPTGDSIGAIVFEGGPDVETDFDVVIE</sequence>
<feature type="region of interest" description="Disordered" evidence="1">
    <location>
        <begin position="206"/>
        <end position="233"/>
    </location>
</feature>
<evidence type="ECO:0000313" key="3">
    <source>
        <dbReference type="Proteomes" id="UP000245207"/>
    </source>
</evidence>
<dbReference type="Proteomes" id="UP000245207">
    <property type="component" value="Unassembled WGS sequence"/>
</dbReference>
<dbReference type="AlphaFoldDB" id="A0A2U1PK89"/>
<organism evidence="2 3">
    <name type="scientific">Artemisia annua</name>
    <name type="common">Sweet wormwood</name>
    <dbReference type="NCBI Taxonomy" id="35608"/>
    <lineage>
        <taxon>Eukaryota</taxon>
        <taxon>Viridiplantae</taxon>
        <taxon>Streptophyta</taxon>
        <taxon>Embryophyta</taxon>
        <taxon>Tracheophyta</taxon>
        <taxon>Spermatophyta</taxon>
        <taxon>Magnoliopsida</taxon>
        <taxon>eudicotyledons</taxon>
        <taxon>Gunneridae</taxon>
        <taxon>Pentapetalae</taxon>
        <taxon>asterids</taxon>
        <taxon>campanulids</taxon>
        <taxon>Asterales</taxon>
        <taxon>Asteraceae</taxon>
        <taxon>Asteroideae</taxon>
        <taxon>Anthemideae</taxon>
        <taxon>Artemisiinae</taxon>
        <taxon>Artemisia</taxon>
    </lineage>
</organism>
<feature type="region of interest" description="Disordered" evidence="1">
    <location>
        <begin position="136"/>
        <end position="168"/>
    </location>
</feature>
<keyword evidence="3" id="KW-1185">Reference proteome</keyword>
<evidence type="ECO:0008006" key="4">
    <source>
        <dbReference type="Google" id="ProtNLM"/>
    </source>
</evidence>
<feature type="region of interest" description="Disordered" evidence="1">
    <location>
        <begin position="261"/>
        <end position="286"/>
    </location>
</feature>
<reference evidence="2 3" key="1">
    <citation type="journal article" date="2018" name="Mol. Plant">
        <title>The genome of Artemisia annua provides insight into the evolution of Asteraceae family and artemisinin biosynthesis.</title>
        <authorList>
            <person name="Shen Q."/>
            <person name="Zhang L."/>
            <person name="Liao Z."/>
            <person name="Wang S."/>
            <person name="Yan T."/>
            <person name="Shi P."/>
            <person name="Liu M."/>
            <person name="Fu X."/>
            <person name="Pan Q."/>
            <person name="Wang Y."/>
            <person name="Lv Z."/>
            <person name="Lu X."/>
            <person name="Zhang F."/>
            <person name="Jiang W."/>
            <person name="Ma Y."/>
            <person name="Chen M."/>
            <person name="Hao X."/>
            <person name="Li L."/>
            <person name="Tang Y."/>
            <person name="Lv G."/>
            <person name="Zhou Y."/>
            <person name="Sun X."/>
            <person name="Brodelius P.E."/>
            <person name="Rose J.K.C."/>
            <person name="Tang K."/>
        </authorList>
    </citation>
    <scope>NUCLEOTIDE SEQUENCE [LARGE SCALE GENOMIC DNA]</scope>
    <source>
        <strain evidence="3">cv. Huhao1</strain>
        <tissue evidence="2">Leaf</tissue>
    </source>
</reference>
<protein>
    <recommendedName>
        <fullName evidence="4">Helitron helicase-like domain-containing protein</fullName>
    </recommendedName>
</protein>